<dbReference type="Proteomes" id="UP000054736">
    <property type="component" value="Unassembled WGS sequence"/>
</dbReference>
<organism evidence="11 12">
    <name type="scientific">Legionella drozanskii LLAP-1</name>
    <dbReference type="NCBI Taxonomy" id="1212489"/>
    <lineage>
        <taxon>Bacteria</taxon>
        <taxon>Pseudomonadati</taxon>
        <taxon>Pseudomonadota</taxon>
        <taxon>Gammaproteobacteria</taxon>
        <taxon>Legionellales</taxon>
        <taxon>Legionellaceae</taxon>
        <taxon>Legionella</taxon>
    </lineage>
</organism>
<evidence type="ECO:0000256" key="9">
    <source>
        <dbReference type="ARBA" id="ARBA00037313"/>
    </source>
</evidence>
<dbReference type="GO" id="GO:0009279">
    <property type="term" value="C:cell outer membrane"/>
    <property type="evidence" value="ECO:0007669"/>
    <property type="project" value="UniProtKB-SubCell"/>
</dbReference>
<evidence type="ECO:0000256" key="6">
    <source>
        <dbReference type="ARBA" id="ARBA00023136"/>
    </source>
</evidence>
<dbReference type="Gene3D" id="2.20.200.10">
    <property type="entry name" value="Outer membrane efflux proteins (OEP)"/>
    <property type="match status" value="1"/>
</dbReference>
<keyword evidence="7 10" id="KW-0564">Palmitate</keyword>
<dbReference type="PANTHER" id="PTHR30203:SF20">
    <property type="entry name" value="MULTIDRUG RESISTANCE OUTER MEMBRANE PROTEIN MDTP-RELATED"/>
    <property type="match status" value="1"/>
</dbReference>
<comment type="caution">
    <text evidence="11">The sequence shown here is derived from an EMBL/GenBank/DDBJ whole genome shotgun (WGS) entry which is preliminary data.</text>
</comment>
<keyword evidence="5 10" id="KW-0732">Signal</keyword>
<dbReference type="Gene3D" id="1.20.1600.10">
    <property type="entry name" value="Outer membrane efflux proteins (OEP)"/>
    <property type="match status" value="1"/>
</dbReference>
<comment type="similarity">
    <text evidence="2 10">Belongs to the outer membrane factor (OMF) (TC 1.B.17) family.</text>
</comment>
<keyword evidence="6 10" id="KW-0472">Membrane</keyword>
<dbReference type="RefSeq" id="WP_058495458.1">
    <property type="nucleotide sequence ID" value="NZ_LNXY01000020.1"/>
</dbReference>
<evidence type="ECO:0000256" key="10">
    <source>
        <dbReference type="RuleBase" id="RU362097"/>
    </source>
</evidence>
<dbReference type="PROSITE" id="PS51257">
    <property type="entry name" value="PROKAR_LIPOPROTEIN"/>
    <property type="match status" value="1"/>
</dbReference>
<evidence type="ECO:0000313" key="11">
    <source>
        <dbReference type="EMBL" id="KTC87529.1"/>
    </source>
</evidence>
<dbReference type="OrthoDB" id="9770517at2"/>
<dbReference type="InterPro" id="IPR010131">
    <property type="entry name" value="MdtP/NodT-like"/>
</dbReference>
<proteinExistence type="inferred from homology"/>
<evidence type="ECO:0000313" key="12">
    <source>
        <dbReference type="Proteomes" id="UP000054736"/>
    </source>
</evidence>
<evidence type="ECO:0000256" key="4">
    <source>
        <dbReference type="ARBA" id="ARBA00022692"/>
    </source>
</evidence>
<dbReference type="STRING" id="1212489.Ldro_1148"/>
<evidence type="ECO:0000256" key="5">
    <source>
        <dbReference type="ARBA" id="ARBA00022729"/>
    </source>
</evidence>
<gene>
    <name evidence="11" type="ORF">Ldro_1148</name>
</gene>
<keyword evidence="3 10" id="KW-1134">Transmembrane beta strand</keyword>
<evidence type="ECO:0000256" key="1">
    <source>
        <dbReference type="ARBA" id="ARBA00004370"/>
    </source>
</evidence>
<dbReference type="GO" id="GO:0015562">
    <property type="term" value="F:efflux transmembrane transporter activity"/>
    <property type="evidence" value="ECO:0007669"/>
    <property type="project" value="InterPro"/>
</dbReference>
<dbReference type="AlphaFoldDB" id="A0A0W0SW72"/>
<feature type="signal peptide" evidence="10">
    <location>
        <begin position="1"/>
        <end position="27"/>
    </location>
</feature>
<dbReference type="Pfam" id="PF02321">
    <property type="entry name" value="OEP"/>
    <property type="match status" value="2"/>
</dbReference>
<dbReference type="NCBIfam" id="TIGR01845">
    <property type="entry name" value="outer_NodT"/>
    <property type="match status" value="1"/>
</dbReference>
<feature type="chain" id="PRO_5006774447" evidence="10">
    <location>
        <begin position="28"/>
        <end position="487"/>
    </location>
</feature>
<dbReference type="EMBL" id="LNXY01000020">
    <property type="protein sequence ID" value="KTC87529.1"/>
    <property type="molecule type" value="Genomic_DNA"/>
</dbReference>
<comment type="function">
    <text evidence="9">Could be involved in resistance to puromycin, acriflavine and tetraphenylarsonium chloride.</text>
</comment>
<reference evidence="11 12" key="1">
    <citation type="submission" date="2015-11" db="EMBL/GenBank/DDBJ databases">
        <title>Genomic analysis of 38 Legionella species identifies large and diverse effector repertoires.</title>
        <authorList>
            <person name="Burstein D."/>
            <person name="Amaro F."/>
            <person name="Zusman T."/>
            <person name="Lifshitz Z."/>
            <person name="Cohen O."/>
            <person name="Gilbert J.A."/>
            <person name="Pupko T."/>
            <person name="Shuman H.A."/>
            <person name="Segal G."/>
        </authorList>
    </citation>
    <scope>NUCLEOTIDE SEQUENCE [LARGE SCALE GENOMIC DNA]</scope>
    <source>
        <strain evidence="11 12">ATCC 700990</strain>
    </source>
</reference>
<accession>A0A0W0SW72</accession>
<keyword evidence="12" id="KW-1185">Reference proteome</keyword>
<evidence type="ECO:0000256" key="8">
    <source>
        <dbReference type="ARBA" id="ARBA00023288"/>
    </source>
</evidence>
<sequence>MRLMFRIFICLSTSILISCNISLPPQAQLRNLLATPNMDRAVTRLLAETNTFSQGNWPDKRWWLIFNSPELNQLIEEALVNNPSLLEIRSRITAAKEEAIVTRSLLFPLVFFDASMTRQYLSKNGLYRAFNPKIHRNATLIDLTLSFTYEFDFWHKNHNLFCAAIGEALATQAEAAQVALITTTSMAQAYIAYRTNLLRKQLYQQLFTVRQRLLQLQNLVFSKGLTSDLPSFSAEENFFEARQFLSSIDTELIVTKHLINTLAGRNPDTPLQLDCSLPALPRALIIPKTLSVDLIARRPDLMAQIWRAKALAYETGAAMAEFYPDVNITGFIGLESTRWTKLLYSSSGKTGIKPAIHLPIFTAGAIAANVNVIKAKFDAAIFAYNNLLLHSTQEVLDVLAFAQDVYQQKKQQTEIVNYAERRYNLTKLRQQKGLDSDFDTYYYQEAVIETKLANVSLLYNQYLASIKLIKALGGGYCQTEVPLVKKL</sequence>
<keyword evidence="4 10" id="KW-0812">Transmembrane</keyword>
<dbReference type="PATRIC" id="fig|1212489.4.peg.1210"/>
<dbReference type="PANTHER" id="PTHR30203">
    <property type="entry name" value="OUTER MEMBRANE CATION EFFLUX PROTEIN"/>
    <property type="match status" value="1"/>
</dbReference>
<name>A0A0W0SW72_9GAMM</name>
<keyword evidence="8 10" id="KW-0449">Lipoprotein</keyword>
<dbReference type="SUPFAM" id="SSF56954">
    <property type="entry name" value="Outer membrane efflux proteins (OEP)"/>
    <property type="match status" value="1"/>
</dbReference>
<evidence type="ECO:0000256" key="7">
    <source>
        <dbReference type="ARBA" id="ARBA00023139"/>
    </source>
</evidence>
<evidence type="ECO:0000256" key="3">
    <source>
        <dbReference type="ARBA" id="ARBA00022452"/>
    </source>
</evidence>
<protein>
    <submittedName>
        <fullName evidence="11">Outer membrane efflux lipoprotein</fullName>
    </submittedName>
</protein>
<comment type="subcellular location">
    <subcellularLocation>
        <location evidence="10">Cell outer membrane</location>
        <topology evidence="10">Lipid-anchor</topology>
    </subcellularLocation>
    <subcellularLocation>
        <location evidence="1">Membrane</location>
    </subcellularLocation>
</comment>
<evidence type="ECO:0000256" key="2">
    <source>
        <dbReference type="ARBA" id="ARBA00007613"/>
    </source>
</evidence>
<dbReference type="InterPro" id="IPR003423">
    <property type="entry name" value="OMP_efflux"/>
</dbReference>